<feature type="chain" id="PRO_5026282023" description="Lipoprotein" evidence="1">
    <location>
        <begin position="19"/>
        <end position="124"/>
    </location>
</feature>
<evidence type="ECO:0000256" key="1">
    <source>
        <dbReference type="SAM" id="SignalP"/>
    </source>
</evidence>
<evidence type="ECO:0000313" key="3">
    <source>
        <dbReference type="Proteomes" id="UP000438760"/>
    </source>
</evidence>
<dbReference type="EMBL" id="WMJX01000087">
    <property type="protein sequence ID" value="MTG99445.1"/>
    <property type="molecule type" value="Genomic_DNA"/>
</dbReference>
<name>A0A6I3LTZ8_9FLAO</name>
<dbReference type="AlphaFoldDB" id="A0A6I3LTZ8"/>
<evidence type="ECO:0000313" key="2">
    <source>
        <dbReference type="EMBL" id="MTG99445.1"/>
    </source>
</evidence>
<protein>
    <recommendedName>
        <fullName evidence="4">Lipoprotein</fullName>
    </recommendedName>
</protein>
<comment type="caution">
    <text evidence="2">The sequence shown here is derived from an EMBL/GenBank/DDBJ whole genome shotgun (WGS) entry which is preliminary data.</text>
</comment>
<proteinExistence type="predicted"/>
<feature type="signal peptide" evidence="1">
    <location>
        <begin position="1"/>
        <end position="18"/>
    </location>
</feature>
<dbReference type="RefSeq" id="WP_155093432.1">
    <property type="nucleotide sequence ID" value="NZ_WMJX01000087.1"/>
</dbReference>
<keyword evidence="1" id="KW-0732">Signal</keyword>
<evidence type="ECO:0008006" key="4">
    <source>
        <dbReference type="Google" id="ProtNLM"/>
    </source>
</evidence>
<gene>
    <name evidence="2" type="ORF">GJV76_15195</name>
</gene>
<organism evidence="2 3">
    <name type="scientific">Myroides albus</name>
    <dbReference type="NCBI Taxonomy" id="2562892"/>
    <lineage>
        <taxon>Bacteria</taxon>
        <taxon>Pseudomonadati</taxon>
        <taxon>Bacteroidota</taxon>
        <taxon>Flavobacteriia</taxon>
        <taxon>Flavobacteriales</taxon>
        <taxon>Flavobacteriaceae</taxon>
        <taxon>Myroides</taxon>
    </lineage>
</organism>
<keyword evidence="3" id="KW-1185">Reference proteome</keyword>
<dbReference type="Proteomes" id="UP000438760">
    <property type="component" value="Unassembled WGS sequence"/>
</dbReference>
<sequence length="124" mass="13989">MKKLIPLFLLLLSTVVITSCSSDDNSSSNNNLNNVEIILTKGKASSLEADPFGENMDNDLADKFKYSNVDKVTFTLPKHTEYFTLYIQGSQKQLGGYVKINGKTWEFDSLNGYYSGTYYLLDFK</sequence>
<accession>A0A6I3LTZ8</accession>
<dbReference type="PROSITE" id="PS51257">
    <property type="entry name" value="PROKAR_LIPOPROTEIN"/>
    <property type="match status" value="1"/>
</dbReference>
<reference evidence="2 3" key="1">
    <citation type="submission" date="2019-11" db="EMBL/GenBank/DDBJ databases">
        <title>Genome of Strain BIT-d1.</title>
        <authorList>
            <person name="Yang Y."/>
        </authorList>
    </citation>
    <scope>NUCLEOTIDE SEQUENCE [LARGE SCALE GENOMIC DNA]</scope>
    <source>
        <strain evidence="2 3">BIT-d1</strain>
    </source>
</reference>